<dbReference type="Pfam" id="PF08241">
    <property type="entry name" value="Methyltransf_11"/>
    <property type="match status" value="1"/>
</dbReference>
<name>E1JWS7_SOLFR</name>
<organism evidence="2 3">
    <name type="scientific">Solidesulfovibrio fructosivorans JJ]</name>
    <dbReference type="NCBI Taxonomy" id="596151"/>
    <lineage>
        <taxon>Bacteria</taxon>
        <taxon>Pseudomonadati</taxon>
        <taxon>Thermodesulfobacteriota</taxon>
        <taxon>Desulfovibrionia</taxon>
        <taxon>Desulfovibrionales</taxon>
        <taxon>Desulfovibrionaceae</taxon>
        <taxon>Solidesulfovibrio</taxon>
    </lineage>
</organism>
<feature type="domain" description="Methyltransferase type 11" evidence="1">
    <location>
        <begin position="42"/>
        <end position="140"/>
    </location>
</feature>
<keyword evidence="2" id="KW-0808">Transferase</keyword>
<evidence type="ECO:0000313" key="2">
    <source>
        <dbReference type="EMBL" id="EFL51131.1"/>
    </source>
</evidence>
<dbReference type="GO" id="GO:0032259">
    <property type="term" value="P:methylation"/>
    <property type="evidence" value="ECO:0007669"/>
    <property type="project" value="UniProtKB-KW"/>
</dbReference>
<keyword evidence="3" id="KW-1185">Reference proteome</keyword>
<gene>
    <name evidence="2" type="ORF">DesfrDRAFT_2076</name>
</gene>
<dbReference type="Gene3D" id="3.40.50.150">
    <property type="entry name" value="Vaccinia Virus protein VP39"/>
    <property type="match status" value="1"/>
</dbReference>
<dbReference type="GO" id="GO:0008757">
    <property type="term" value="F:S-adenosylmethionine-dependent methyltransferase activity"/>
    <property type="evidence" value="ECO:0007669"/>
    <property type="project" value="InterPro"/>
</dbReference>
<comment type="caution">
    <text evidence="2">The sequence shown here is derived from an EMBL/GenBank/DDBJ whole genome shotgun (WGS) entry which is preliminary data.</text>
</comment>
<dbReference type="EMBL" id="AECZ01000012">
    <property type="protein sequence ID" value="EFL51131.1"/>
    <property type="molecule type" value="Genomic_DNA"/>
</dbReference>
<proteinExistence type="predicted"/>
<evidence type="ECO:0000313" key="3">
    <source>
        <dbReference type="Proteomes" id="UP000006250"/>
    </source>
</evidence>
<keyword evidence="2" id="KW-0489">Methyltransferase</keyword>
<evidence type="ECO:0000259" key="1">
    <source>
        <dbReference type="Pfam" id="PF08241"/>
    </source>
</evidence>
<sequence length="207" mass="22996">MSETTFDPGFYIYDANHRFAAMYPLLARQIVDDFGVTKGMCLDVGTGSAAVCIELAKITDLSMVCLDAKPEVLELARENVTRHALPAERFRFLEADVTAIPMEDGTVDLLVSRGSIPFWEDHVAAFAELNRVLAPGGSALIGCGFSRYQPIEEVRAMRPKWSGEGEKDSRNDWKADGYLPRVLKQAGIADAEVHRDSYGVWVHIHKH</sequence>
<dbReference type="Proteomes" id="UP000006250">
    <property type="component" value="Unassembled WGS sequence"/>
</dbReference>
<dbReference type="CDD" id="cd02440">
    <property type="entry name" value="AdoMet_MTases"/>
    <property type="match status" value="1"/>
</dbReference>
<dbReference type="PANTHER" id="PTHR43591:SF24">
    <property type="entry name" value="2-METHOXY-6-POLYPRENYL-1,4-BENZOQUINOL METHYLASE, MITOCHONDRIAL"/>
    <property type="match status" value="1"/>
</dbReference>
<dbReference type="AlphaFoldDB" id="E1JWS7"/>
<dbReference type="RefSeq" id="WP_005993602.1">
    <property type="nucleotide sequence ID" value="NZ_AECZ01000012.1"/>
</dbReference>
<dbReference type="SUPFAM" id="SSF53335">
    <property type="entry name" value="S-adenosyl-L-methionine-dependent methyltransferases"/>
    <property type="match status" value="1"/>
</dbReference>
<dbReference type="eggNOG" id="COG2226">
    <property type="taxonomic scope" value="Bacteria"/>
</dbReference>
<accession>E1JWS7</accession>
<dbReference type="InterPro" id="IPR013216">
    <property type="entry name" value="Methyltransf_11"/>
</dbReference>
<reference evidence="2 3" key="1">
    <citation type="submission" date="2010-08" db="EMBL/GenBank/DDBJ databases">
        <title>The draft genome of Desulfovibrio fructosovorans JJ.</title>
        <authorList>
            <consortium name="US DOE Joint Genome Institute (JGI-PGF)"/>
            <person name="Lucas S."/>
            <person name="Copeland A."/>
            <person name="Lapidus A."/>
            <person name="Cheng J.-F."/>
            <person name="Bruce D."/>
            <person name="Goodwin L."/>
            <person name="Pitluck S."/>
            <person name="Land M.L."/>
            <person name="Hauser L."/>
            <person name="Chang Y.-J."/>
            <person name="Jeffries C."/>
            <person name="Wall J.D."/>
            <person name="Stahl D.A."/>
            <person name="Arkin A.P."/>
            <person name="Dehal P."/>
            <person name="Stolyar S.M."/>
            <person name="Hazen T.C."/>
            <person name="Woyke T.J."/>
        </authorList>
    </citation>
    <scope>NUCLEOTIDE SEQUENCE [LARGE SCALE GENOMIC DNA]</scope>
    <source>
        <strain evidence="2 3">JJ</strain>
    </source>
</reference>
<dbReference type="PANTHER" id="PTHR43591">
    <property type="entry name" value="METHYLTRANSFERASE"/>
    <property type="match status" value="1"/>
</dbReference>
<dbReference type="InterPro" id="IPR029063">
    <property type="entry name" value="SAM-dependent_MTases_sf"/>
</dbReference>
<dbReference type="STRING" id="596151.DesfrDRAFT_2076"/>
<protein>
    <submittedName>
        <fullName evidence="2">Methyltransferase type 11</fullName>
    </submittedName>
</protein>
<dbReference type="OrthoDB" id="9772751at2"/>